<evidence type="ECO:0000256" key="1">
    <source>
        <dbReference type="ARBA" id="ARBA00022723"/>
    </source>
</evidence>
<evidence type="ECO:0000313" key="6">
    <source>
        <dbReference type="Proteomes" id="UP000469424"/>
    </source>
</evidence>
<dbReference type="PROSITE" id="PS00198">
    <property type="entry name" value="4FE4S_FER_1"/>
    <property type="match status" value="1"/>
</dbReference>
<proteinExistence type="predicted"/>
<dbReference type="EMBL" id="VUNA01000031">
    <property type="protein sequence ID" value="MST71490.1"/>
    <property type="molecule type" value="Genomic_DNA"/>
</dbReference>
<sequence length="351" mass="39465">MKTVTLGNTEITVPQNAFGALPIQRVSEEEAVKLLREAYHGGMRFFDTARAYSDSEEKVGAAFGEGSLPGGDSIRNHVYIATKTAAKTPEDFWKDLETSLANLKTDHVDIYQFHMVDQCWRPGDGSGMYECMQEAKAQGKIRHIGVTAHKIKVAMECVESGLYETMQFPFSYLSSEQELGLVKSCKEHNVGFIAMKGLAGGLINRADAAMAFTQQFDNVLPIWGIQRESELADWLSFFESGDAAMTEELREFIDGEKEELSGEFCRGCGYCLPCPVGIKINNCARMSLMIRRAPSEAWLTEEWQENMKQIENCMECRQCVSRCPYNLDTPELLKRNYEDYKKVLAGEISVK</sequence>
<accession>A0A6N7X7K3</accession>
<dbReference type="PANTHER" id="PTHR43312:SF1">
    <property type="entry name" value="NADP-DEPENDENT OXIDOREDUCTASE DOMAIN-CONTAINING PROTEIN"/>
    <property type="match status" value="1"/>
</dbReference>
<keyword evidence="6" id="KW-1185">Reference proteome</keyword>
<dbReference type="InterPro" id="IPR023210">
    <property type="entry name" value="NADP_OxRdtase_dom"/>
</dbReference>
<dbReference type="GO" id="GO:0051536">
    <property type="term" value="F:iron-sulfur cluster binding"/>
    <property type="evidence" value="ECO:0007669"/>
    <property type="project" value="UniProtKB-KW"/>
</dbReference>
<dbReference type="CDD" id="cd19100">
    <property type="entry name" value="AKR_unchar"/>
    <property type="match status" value="1"/>
</dbReference>
<keyword evidence="2" id="KW-0408">Iron</keyword>
<dbReference type="SUPFAM" id="SSF51430">
    <property type="entry name" value="NAD(P)-linked oxidoreductase"/>
    <property type="match status" value="1"/>
</dbReference>
<dbReference type="InterPro" id="IPR020471">
    <property type="entry name" value="AKR"/>
</dbReference>
<dbReference type="Pfam" id="PF13534">
    <property type="entry name" value="Fer4_17"/>
    <property type="match status" value="1"/>
</dbReference>
<dbReference type="InterPro" id="IPR053135">
    <property type="entry name" value="AKR2_Oxidoreductase"/>
</dbReference>
<protein>
    <submittedName>
        <fullName evidence="5">Aldo/keto reductase</fullName>
    </submittedName>
</protein>
<gene>
    <name evidence="5" type="ORF">FYJ65_09270</name>
</gene>
<dbReference type="Gene3D" id="3.20.20.100">
    <property type="entry name" value="NADP-dependent oxidoreductase domain"/>
    <property type="match status" value="1"/>
</dbReference>
<evidence type="ECO:0000256" key="2">
    <source>
        <dbReference type="ARBA" id="ARBA00023004"/>
    </source>
</evidence>
<feature type="domain" description="4Fe-4S ferredoxin-type" evidence="4">
    <location>
        <begin position="303"/>
        <end position="335"/>
    </location>
</feature>
<evidence type="ECO:0000313" key="5">
    <source>
        <dbReference type="EMBL" id="MST71490.1"/>
    </source>
</evidence>
<keyword evidence="3" id="KW-0411">Iron-sulfur</keyword>
<name>A0A6N7X7K3_9FIRM</name>
<dbReference type="PROSITE" id="PS51379">
    <property type="entry name" value="4FE4S_FER_2"/>
    <property type="match status" value="1"/>
</dbReference>
<reference evidence="5 6" key="1">
    <citation type="submission" date="2019-08" db="EMBL/GenBank/DDBJ databases">
        <title>In-depth cultivation of the pig gut microbiome towards novel bacterial diversity and tailored functional studies.</title>
        <authorList>
            <person name="Wylensek D."/>
            <person name="Hitch T.C.A."/>
            <person name="Clavel T."/>
        </authorList>
    </citation>
    <scope>NUCLEOTIDE SEQUENCE [LARGE SCALE GENOMIC DNA]</scope>
    <source>
        <strain evidence="5 6">WCA-MUC-591-APC-4B</strain>
    </source>
</reference>
<dbReference type="InterPro" id="IPR036812">
    <property type="entry name" value="NAD(P)_OxRdtase_dom_sf"/>
</dbReference>
<evidence type="ECO:0000259" key="4">
    <source>
        <dbReference type="PROSITE" id="PS51379"/>
    </source>
</evidence>
<dbReference type="InterPro" id="IPR017896">
    <property type="entry name" value="4Fe4S_Fe-S-bd"/>
</dbReference>
<dbReference type="SUPFAM" id="SSF46548">
    <property type="entry name" value="alpha-helical ferredoxin"/>
    <property type="match status" value="1"/>
</dbReference>
<dbReference type="AlphaFoldDB" id="A0A6N7X7K3"/>
<dbReference type="PANTHER" id="PTHR43312">
    <property type="entry name" value="D-THREO-ALDOSE 1-DEHYDROGENASE"/>
    <property type="match status" value="1"/>
</dbReference>
<dbReference type="GO" id="GO:0046872">
    <property type="term" value="F:metal ion binding"/>
    <property type="evidence" value="ECO:0007669"/>
    <property type="project" value="UniProtKB-KW"/>
</dbReference>
<keyword evidence="1" id="KW-0479">Metal-binding</keyword>
<dbReference type="Proteomes" id="UP000469424">
    <property type="component" value="Unassembled WGS sequence"/>
</dbReference>
<dbReference type="RefSeq" id="WP_154555053.1">
    <property type="nucleotide sequence ID" value="NZ_JAQXUZ010000006.1"/>
</dbReference>
<organism evidence="5 6">
    <name type="scientific">Mogibacterium kristiansenii</name>
    <dbReference type="NCBI Taxonomy" id="2606708"/>
    <lineage>
        <taxon>Bacteria</taxon>
        <taxon>Bacillati</taxon>
        <taxon>Bacillota</taxon>
        <taxon>Clostridia</taxon>
        <taxon>Peptostreptococcales</taxon>
        <taxon>Anaerovoracaceae</taxon>
        <taxon>Mogibacterium</taxon>
    </lineage>
</organism>
<dbReference type="GO" id="GO:0016491">
    <property type="term" value="F:oxidoreductase activity"/>
    <property type="evidence" value="ECO:0007669"/>
    <property type="project" value="InterPro"/>
</dbReference>
<dbReference type="Pfam" id="PF00248">
    <property type="entry name" value="Aldo_ket_red"/>
    <property type="match status" value="1"/>
</dbReference>
<evidence type="ECO:0000256" key="3">
    <source>
        <dbReference type="ARBA" id="ARBA00023014"/>
    </source>
</evidence>
<comment type="caution">
    <text evidence="5">The sequence shown here is derived from an EMBL/GenBank/DDBJ whole genome shotgun (WGS) entry which is preliminary data.</text>
</comment>
<dbReference type="PRINTS" id="PR00069">
    <property type="entry name" value="ALDKETRDTASE"/>
</dbReference>
<dbReference type="InterPro" id="IPR017900">
    <property type="entry name" value="4Fe4S_Fe_S_CS"/>
</dbReference>